<dbReference type="Proteomes" id="UP001300604">
    <property type="component" value="Chromosome"/>
</dbReference>
<keyword evidence="3" id="KW-1185">Reference proteome</keyword>
<organism evidence="2 3">
    <name type="scientific">Caproicibacterium argilliputei</name>
    <dbReference type="NCBI Taxonomy" id="3030016"/>
    <lineage>
        <taxon>Bacteria</taxon>
        <taxon>Bacillati</taxon>
        <taxon>Bacillota</taxon>
        <taxon>Clostridia</taxon>
        <taxon>Eubacteriales</taxon>
        <taxon>Oscillospiraceae</taxon>
        <taxon>Caproicibacterium</taxon>
    </lineage>
</organism>
<feature type="transmembrane region" description="Helical" evidence="1">
    <location>
        <begin position="132"/>
        <end position="153"/>
    </location>
</feature>
<dbReference type="Pfam" id="PF01944">
    <property type="entry name" value="SpoIIM"/>
    <property type="match status" value="1"/>
</dbReference>
<dbReference type="InterPro" id="IPR002798">
    <property type="entry name" value="SpoIIM-like"/>
</dbReference>
<dbReference type="EMBL" id="CP135996">
    <property type="protein sequence ID" value="WOC31004.1"/>
    <property type="molecule type" value="Genomic_DNA"/>
</dbReference>
<accession>A0AA97D812</accession>
<dbReference type="KEGG" id="carl:PXC00_07080"/>
<gene>
    <name evidence="2" type="ORF">PXC00_07080</name>
</gene>
<feature type="transmembrane region" description="Helical" evidence="1">
    <location>
        <begin position="187"/>
        <end position="210"/>
    </location>
</feature>
<evidence type="ECO:0000313" key="3">
    <source>
        <dbReference type="Proteomes" id="UP001300604"/>
    </source>
</evidence>
<reference evidence="3" key="1">
    <citation type="submission" date="2024-06" db="EMBL/GenBank/DDBJ databases">
        <title>Caproicibacterium argilliputei sp. nov, a novel caproic acid producing anaerobic bacterium isolated from pit mud.</title>
        <authorList>
            <person name="Zeng C."/>
        </authorList>
    </citation>
    <scope>NUCLEOTIDE SEQUENCE [LARGE SCALE GENOMIC DNA]</scope>
    <source>
        <strain evidence="3">ZCY20-5</strain>
    </source>
</reference>
<evidence type="ECO:0000256" key="1">
    <source>
        <dbReference type="SAM" id="Phobius"/>
    </source>
</evidence>
<keyword evidence="1" id="KW-0812">Transmembrane</keyword>
<name>A0AA97D812_9FIRM</name>
<feature type="transmembrane region" description="Helical" evidence="1">
    <location>
        <begin position="29"/>
        <end position="51"/>
    </location>
</feature>
<evidence type="ECO:0000313" key="2">
    <source>
        <dbReference type="EMBL" id="WOC31004.1"/>
    </source>
</evidence>
<keyword evidence="1" id="KW-1133">Transmembrane helix</keyword>
<reference evidence="2 3" key="2">
    <citation type="submission" date="2024-06" db="EMBL/GenBank/DDBJ databases">
        <title>Caproicibacterium argilliputei sp. nov, a novel caproic acid producing anaerobic bacterium isolated from pit mud.</title>
        <authorList>
            <person name="Xia S."/>
        </authorList>
    </citation>
    <scope>NUCLEOTIDE SEQUENCE [LARGE SCALE GENOMIC DNA]</scope>
    <source>
        <strain evidence="2 3">ZCY20-5</strain>
    </source>
</reference>
<proteinExistence type="predicted"/>
<sequence length="213" mass="22610">MKIIMQHLSQSLPNQAELKSSLSQSRIQVTFAVILLLGVACGSFFSAGVGLDTLKKLDFLFNSNYTAHGNAQIASVFAACAASAFLFAFACFLCGLSVWGAFLVPVVPFVRGIGLGITAGYLYSTYGLHGGMFYAIVLLPGAYCCCLAIVLAAKEALLFSRKLSSSGLSEKGDAPKLVNYLSQFVRILALVFLGAGLDVFCSWAFAGFLITLL</sequence>
<dbReference type="AlphaFoldDB" id="A0AA97D812"/>
<dbReference type="RefSeq" id="WP_275845053.1">
    <property type="nucleotide sequence ID" value="NZ_CP135996.1"/>
</dbReference>
<reference evidence="3" key="3">
    <citation type="submission" date="2024-06" db="EMBL/GenBank/DDBJ databases">
        <authorList>
            <person name="Zeng C."/>
        </authorList>
    </citation>
    <scope>NUCLEOTIDE SEQUENCE [LARGE SCALE GENOMIC DNA]</scope>
    <source>
        <strain evidence="3">ZCY20-5</strain>
    </source>
</reference>
<feature type="transmembrane region" description="Helical" evidence="1">
    <location>
        <begin position="71"/>
        <end position="95"/>
    </location>
</feature>
<feature type="transmembrane region" description="Helical" evidence="1">
    <location>
        <begin position="102"/>
        <end position="126"/>
    </location>
</feature>
<protein>
    <submittedName>
        <fullName evidence="2">Stage II sporulation protein M</fullName>
    </submittedName>
</protein>
<keyword evidence="1" id="KW-0472">Membrane</keyword>